<dbReference type="AlphaFoldDB" id="A0A131ZTD6"/>
<feature type="compositionally biased region" description="Basic and acidic residues" evidence="1">
    <location>
        <begin position="131"/>
        <end position="145"/>
    </location>
</feature>
<evidence type="ECO:0000313" key="3">
    <source>
        <dbReference type="Proteomes" id="UP000616769"/>
    </source>
</evidence>
<feature type="region of interest" description="Disordered" evidence="1">
    <location>
        <begin position="354"/>
        <end position="377"/>
    </location>
</feature>
<protein>
    <submittedName>
        <fullName evidence="2">Uncharacterized protein</fullName>
    </submittedName>
</protein>
<dbReference type="VEuPathDB" id="VectorBase:SSCA009568"/>
<evidence type="ECO:0000313" key="2">
    <source>
        <dbReference type="EMBL" id="KPM00581.1"/>
    </source>
</evidence>
<organism evidence="2 3">
    <name type="scientific">Sarcoptes scabiei</name>
    <name type="common">Itch mite</name>
    <name type="synonym">Acarus scabiei</name>
    <dbReference type="NCBI Taxonomy" id="52283"/>
    <lineage>
        <taxon>Eukaryota</taxon>
        <taxon>Metazoa</taxon>
        <taxon>Ecdysozoa</taxon>
        <taxon>Arthropoda</taxon>
        <taxon>Chelicerata</taxon>
        <taxon>Arachnida</taxon>
        <taxon>Acari</taxon>
        <taxon>Acariformes</taxon>
        <taxon>Sarcoptiformes</taxon>
        <taxon>Astigmata</taxon>
        <taxon>Psoroptidia</taxon>
        <taxon>Sarcoptoidea</taxon>
        <taxon>Sarcoptidae</taxon>
        <taxon>Sarcoptinae</taxon>
        <taxon>Sarcoptes</taxon>
    </lineage>
</organism>
<accession>A0A131ZTD6</accession>
<reference evidence="2 3" key="1">
    <citation type="journal article" date="2015" name="Parasit. Vectors">
        <title>Draft genome of the scabies mite.</title>
        <authorList>
            <person name="Rider S.D.Jr."/>
            <person name="Morgan M.S."/>
            <person name="Arlian L.G."/>
        </authorList>
    </citation>
    <scope>NUCLEOTIDE SEQUENCE [LARGE SCALE GENOMIC DNA]</scope>
    <source>
        <strain evidence="2">Arlian Lab</strain>
    </source>
</reference>
<comment type="caution">
    <text evidence="2">The sequence shown here is derived from an EMBL/GenBank/DDBJ whole genome shotgun (WGS) entry which is preliminary data.</text>
</comment>
<sequence>MEQKNLQQKAKSLKKIVEEKWSNKFFNNIEQIRYIRDNLQERISLTIHRFGSLRNDIKPHPDKIDYLFKDITKLISELVKYAVFVEIWNESKAEKFSATEILEDNQYWLELLSMKSEVEKFKTKMNDENRIFESNRTSSDEKAEDNQSGSVQNRQIEESGRFTIANVFVFWQDLAHIPVFDGEPENFFDFIVPFNRIIHEAELPLNRKWIALHQLLGPNEQWQVIIGKDENSYYEAYESLVQRFTEPWMIRAAIEKKLSELTMVTDINDRDHFKINLAQIMKLYHLALRFGSNLSYLEGEFYQNIIKKFSPEINNQIFDSITGEGFPDVHKYCKRLPLKLKQIEAMRLMLGRELRSDEEKKQQPRQEKKENCKGEHSKALCSAISQMPSTSQMNNNHETKQ</sequence>
<evidence type="ECO:0000256" key="1">
    <source>
        <dbReference type="SAM" id="MobiDB-lite"/>
    </source>
</evidence>
<name>A0A131ZTD6_SARSC</name>
<gene>
    <name evidence="2" type="ORF">QR98_0004580</name>
</gene>
<dbReference type="EMBL" id="JXLN01000786">
    <property type="protein sequence ID" value="KPM00581.1"/>
    <property type="molecule type" value="Genomic_DNA"/>
</dbReference>
<dbReference type="Proteomes" id="UP000616769">
    <property type="component" value="Unassembled WGS sequence"/>
</dbReference>
<proteinExistence type="predicted"/>
<feature type="region of interest" description="Disordered" evidence="1">
    <location>
        <begin position="131"/>
        <end position="152"/>
    </location>
</feature>